<proteinExistence type="predicted"/>
<dbReference type="InterPro" id="IPR009671">
    <property type="entry name" value="RraB_dom"/>
</dbReference>
<feature type="domain" description="DUF695" evidence="1">
    <location>
        <begin position="164"/>
        <end position="298"/>
    </location>
</feature>
<dbReference type="RefSeq" id="WP_061439331.1">
    <property type="nucleotide sequence ID" value="NZ_KQ970287.1"/>
</dbReference>
<accession>A0A139PS46</accession>
<evidence type="ECO:0000259" key="2">
    <source>
        <dbReference type="Pfam" id="PF06877"/>
    </source>
</evidence>
<dbReference type="Gene3D" id="3.30.70.970">
    <property type="entry name" value="RraB-like"/>
    <property type="match status" value="1"/>
</dbReference>
<dbReference type="Pfam" id="PF05117">
    <property type="entry name" value="DUF695"/>
    <property type="match status" value="1"/>
</dbReference>
<dbReference type="InterPro" id="IPR036701">
    <property type="entry name" value="RraB-like_sf"/>
</dbReference>
<comment type="caution">
    <text evidence="3">The sequence shown here is derived from an EMBL/GenBank/DDBJ whole genome shotgun (WGS) entry which is preliminary data.</text>
</comment>
<feature type="domain" description="Regulator of ribonuclease activity B" evidence="2">
    <location>
        <begin position="307"/>
        <end position="408"/>
    </location>
</feature>
<protein>
    <submittedName>
        <fullName evidence="3">Putative cytoplasmic protein</fullName>
    </submittedName>
</protein>
<dbReference type="Proteomes" id="UP000070458">
    <property type="component" value="Unassembled WGS sequence"/>
</dbReference>
<dbReference type="EMBL" id="LQOD01000209">
    <property type="protein sequence ID" value="KXT93117.1"/>
    <property type="molecule type" value="Genomic_DNA"/>
</dbReference>
<dbReference type="InterPro" id="IPR016097">
    <property type="entry name" value="DUF695"/>
</dbReference>
<reference evidence="3 4" key="1">
    <citation type="submission" date="2016-01" db="EMBL/GenBank/DDBJ databases">
        <title>Highly variable Streptococcus oralis are common among viridans streptococci isolated from primates.</title>
        <authorList>
            <person name="Denapaite D."/>
            <person name="Rieger M."/>
            <person name="Koendgen S."/>
            <person name="Brueckner R."/>
            <person name="Ochigava I."/>
            <person name="Kappeler P."/>
            <person name="Maetz-Rensing K."/>
            <person name="Leendertz F."/>
            <person name="Hakenbeck R."/>
        </authorList>
    </citation>
    <scope>NUCLEOTIDE SEQUENCE [LARGE SCALE GENOMIC DNA]</scope>
    <source>
        <strain evidence="3 4">DD26</strain>
    </source>
</reference>
<dbReference type="Pfam" id="PF06877">
    <property type="entry name" value="RraB"/>
    <property type="match status" value="1"/>
</dbReference>
<dbReference type="PATRIC" id="fig|28037.233.peg.1126"/>
<dbReference type="OrthoDB" id="7839302at2"/>
<sequence>MKWNSENREEFFAYIEKLIDEDKYTECITALENIPMEERDYKVWYQLARTYQNFAIIGNDDQGTPSFIGDKFLLKSIDILNSVRDEGQDKAEWNMRMAYAYQYLTHEEEKAIPYALRWAEIAPEEENALEVVKECKEEIEKRALRVNVATEKVIDQEMAEIDEDWCIYLCNAFAYDLPAVVRTNLALINFEFAANYPKRLELQILYKNADDNGFYSREEEEYLYDIEDAVVEIIEKHGDILAGVVECDERSHIVAYAKNELGYYDEISEMMAEKFPDYAYTFAAFEDEDWDMYFDALYPDRYEYQSIMNRWLIEDIKSNGDSMVPRVLEHCLCFTTEENGEAFLTKVMEDGFTKLSSENLSNNEAIDKKHPYELVIGREDAFENIDETVWYLMDLAEEFDGEYDGWACHIVK</sequence>
<organism evidence="3 4">
    <name type="scientific">Streptococcus mitis</name>
    <dbReference type="NCBI Taxonomy" id="28037"/>
    <lineage>
        <taxon>Bacteria</taxon>
        <taxon>Bacillati</taxon>
        <taxon>Bacillota</taxon>
        <taxon>Bacilli</taxon>
        <taxon>Lactobacillales</taxon>
        <taxon>Streptococcaceae</taxon>
        <taxon>Streptococcus</taxon>
        <taxon>Streptococcus mitis group</taxon>
    </lineage>
</organism>
<gene>
    <name evidence="3" type="ORF">SMIDD26_00978</name>
</gene>
<name>A0A139PS46_STRMT</name>
<evidence type="ECO:0000313" key="4">
    <source>
        <dbReference type="Proteomes" id="UP000070458"/>
    </source>
</evidence>
<evidence type="ECO:0000259" key="1">
    <source>
        <dbReference type="Pfam" id="PF05117"/>
    </source>
</evidence>
<evidence type="ECO:0000313" key="3">
    <source>
        <dbReference type="EMBL" id="KXT93117.1"/>
    </source>
</evidence>
<dbReference type="SUPFAM" id="SSF89946">
    <property type="entry name" value="Hypothetical protein VC0424"/>
    <property type="match status" value="1"/>
</dbReference>
<dbReference type="AlphaFoldDB" id="A0A139PS46"/>